<protein>
    <submittedName>
        <fullName evidence="1">Uncharacterized protein</fullName>
    </submittedName>
</protein>
<dbReference type="Proteomes" id="UP001139150">
    <property type="component" value="Unassembled WGS sequence"/>
</dbReference>
<keyword evidence="2" id="KW-1185">Reference proteome</keyword>
<gene>
    <name evidence="1" type="ORF">MF646_04345</name>
</gene>
<dbReference type="EMBL" id="JAKRYL010000003">
    <property type="protein sequence ID" value="MCL7746345.1"/>
    <property type="molecule type" value="Genomic_DNA"/>
</dbReference>
<reference evidence="1" key="1">
    <citation type="submission" date="2022-02" db="EMBL/GenBank/DDBJ databases">
        <title>Halalkalibacter sp. nov. isolated from Lonar Lake, India.</title>
        <authorList>
            <person name="Joshi A."/>
            <person name="Thite S."/>
            <person name="Lodha T."/>
        </authorList>
    </citation>
    <scope>NUCLEOTIDE SEQUENCE</scope>
    <source>
        <strain evidence="1">MEB205</strain>
    </source>
</reference>
<accession>A0A9X2A1U6</accession>
<proteinExistence type="predicted"/>
<dbReference type="RefSeq" id="WP_250095267.1">
    <property type="nucleotide sequence ID" value="NZ_JAKRYL010000003.1"/>
</dbReference>
<sequence length="105" mass="12426">MDLETIWNSFIEKLQKDECIQSIQRKKFGGLPFVYIDLKKPISKLQLDYLLIRFSKEAMQGKRLSCDISFVRMQNKAFVYHIRFKVPQEKLFCCGNGCTDCVRHK</sequence>
<evidence type="ECO:0000313" key="1">
    <source>
        <dbReference type="EMBL" id="MCL7746345.1"/>
    </source>
</evidence>
<comment type="caution">
    <text evidence="1">The sequence shown here is derived from an EMBL/GenBank/DDBJ whole genome shotgun (WGS) entry which is preliminary data.</text>
</comment>
<organism evidence="1 2">
    <name type="scientific">Halalkalibacter alkaliphilus</name>
    <dbReference type="NCBI Taxonomy" id="2917993"/>
    <lineage>
        <taxon>Bacteria</taxon>
        <taxon>Bacillati</taxon>
        <taxon>Bacillota</taxon>
        <taxon>Bacilli</taxon>
        <taxon>Bacillales</taxon>
        <taxon>Bacillaceae</taxon>
        <taxon>Halalkalibacter</taxon>
    </lineage>
</organism>
<name>A0A9X2A1U6_9BACI</name>
<dbReference type="AlphaFoldDB" id="A0A9X2A1U6"/>
<evidence type="ECO:0000313" key="2">
    <source>
        <dbReference type="Proteomes" id="UP001139150"/>
    </source>
</evidence>